<organism evidence="2 3">
    <name type="scientific">Microbacterium mangrovi</name>
    <dbReference type="NCBI Taxonomy" id="1348253"/>
    <lineage>
        <taxon>Bacteria</taxon>
        <taxon>Bacillati</taxon>
        <taxon>Actinomycetota</taxon>
        <taxon>Actinomycetes</taxon>
        <taxon>Micrococcales</taxon>
        <taxon>Microbacteriaceae</taxon>
        <taxon>Microbacterium</taxon>
    </lineage>
</organism>
<gene>
    <name evidence="2" type="ORF">LK09_11010</name>
</gene>
<dbReference type="InterPro" id="IPR006680">
    <property type="entry name" value="Amidohydro-rel"/>
</dbReference>
<dbReference type="RefSeq" id="WP_039399236.1">
    <property type="nucleotide sequence ID" value="NZ_JTDK01000010.1"/>
</dbReference>
<proteinExistence type="predicted"/>
<dbReference type="EMBL" id="JTDK01000010">
    <property type="protein sequence ID" value="KHK97329.1"/>
    <property type="molecule type" value="Genomic_DNA"/>
</dbReference>
<accession>A0A0B2A1K3</accession>
<keyword evidence="3" id="KW-1185">Reference proteome</keyword>
<evidence type="ECO:0000313" key="2">
    <source>
        <dbReference type="EMBL" id="KHK97329.1"/>
    </source>
</evidence>
<dbReference type="Proteomes" id="UP000031030">
    <property type="component" value="Unassembled WGS sequence"/>
</dbReference>
<dbReference type="GO" id="GO:0016787">
    <property type="term" value="F:hydrolase activity"/>
    <property type="evidence" value="ECO:0007669"/>
    <property type="project" value="UniProtKB-KW"/>
</dbReference>
<comment type="caution">
    <text evidence="2">The sequence shown here is derived from an EMBL/GenBank/DDBJ whole genome shotgun (WGS) entry which is preliminary data.</text>
</comment>
<dbReference type="Gene3D" id="3.20.20.140">
    <property type="entry name" value="Metal-dependent hydrolases"/>
    <property type="match status" value="1"/>
</dbReference>
<dbReference type="PANTHER" id="PTHR43383">
    <property type="entry name" value="NODULIN 6"/>
    <property type="match status" value="1"/>
</dbReference>
<evidence type="ECO:0000259" key="1">
    <source>
        <dbReference type="Pfam" id="PF04909"/>
    </source>
</evidence>
<feature type="domain" description="Amidohydrolase-related" evidence="1">
    <location>
        <begin position="204"/>
        <end position="389"/>
    </location>
</feature>
<dbReference type="InterPro" id="IPR032466">
    <property type="entry name" value="Metal_Hydrolase"/>
</dbReference>
<dbReference type="Pfam" id="PF04909">
    <property type="entry name" value="Amidohydro_2"/>
    <property type="match status" value="1"/>
</dbReference>
<protein>
    <submittedName>
        <fullName evidence="2">Amidohydrolase</fullName>
    </submittedName>
</protein>
<sequence length="390" mass="42485">MPVGEFDVLDGLDSIPGRLAEAAATLRLVDHHVHGCFVDPIDRGAFEESFNEASTDPIPPFMTQFDSQPGFAFRRWCAPLLGVERHAPADDYWAARASLAPADLDRRLLPPAAVDHWIMDTGFSLRPITTPVEMAAESGGRTSEIVRLELLAEELLAAGIAPAEFADAFRARIAAAAGEAVGFKTIVAYRSGFDIDWAPPGDAAVAIAFAHWAAAEQAKPRLADPVLEAFVVHTALATGRPLQVHVGFGDRDLDLHRTNPMLLLPLLRRPEAARAPIMLLHCYPYHREAGYLAQAFDNVYFDVGLGVNYVGAQSRQVIAESLELAPFAKQLYSSDAFGLPELHLVGSVLWRRGMAAVLARWVAEGEWSEADACRVLQMIGSENARRVYGV</sequence>
<dbReference type="AlphaFoldDB" id="A0A0B2A1K3"/>
<name>A0A0B2A1K3_9MICO</name>
<dbReference type="OrthoDB" id="8244441at2"/>
<evidence type="ECO:0000313" key="3">
    <source>
        <dbReference type="Proteomes" id="UP000031030"/>
    </source>
</evidence>
<dbReference type="STRING" id="1348253.LK09_11010"/>
<keyword evidence="2" id="KW-0378">Hydrolase</keyword>
<dbReference type="PANTHER" id="PTHR43383:SF2">
    <property type="entry name" value="AMIDOHYDROLASE 2 FAMILY PROTEIN"/>
    <property type="match status" value="1"/>
</dbReference>
<reference evidence="2 3" key="1">
    <citation type="submission" date="2014-11" db="EMBL/GenBank/DDBJ databases">
        <title>Genome sequence of Microbacterium mangrovi MUSC 115(T).</title>
        <authorList>
            <person name="Lee L.-H."/>
        </authorList>
    </citation>
    <scope>NUCLEOTIDE SEQUENCE [LARGE SCALE GENOMIC DNA]</scope>
    <source>
        <strain evidence="2 3">MUSC 115</strain>
    </source>
</reference>
<dbReference type="SUPFAM" id="SSF51556">
    <property type="entry name" value="Metallo-dependent hydrolases"/>
    <property type="match status" value="1"/>
</dbReference>